<feature type="transmembrane region" description="Helical" evidence="10">
    <location>
        <begin position="124"/>
        <end position="144"/>
    </location>
</feature>
<dbReference type="OMA" id="EYEMVGM"/>
<dbReference type="GO" id="GO:0000139">
    <property type="term" value="C:Golgi membrane"/>
    <property type="evidence" value="ECO:0007669"/>
    <property type="project" value="UniProtKB-SubCell"/>
</dbReference>
<dbReference type="PANTHER" id="PTHR12952">
    <property type="entry name" value="SYS1"/>
    <property type="match status" value="1"/>
</dbReference>
<evidence type="ECO:0000256" key="3">
    <source>
        <dbReference type="ARBA" id="ARBA00022448"/>
    </source>
</evidence>
<dbReference type="GO" id="GO:0034067">
    <property type="term" value="P:protein localization to Golgi apparatus"/>
    <property type="evidence" value="ECO:0007669"/>
    <property type="project" value="TreeGrafter"/>
</dbReference>
<dbReference type="Proteomes" id="UP000012174">
    <property type="component" value="Unassembled WGS sequence"/>
</dbReference>
<dbReference type="OrthoDB" id="542931at2759"/>
<dbReference type="GO" id="GO:0005829">
    <property type="term" value="C:cytosol"/>
    <property type="evidence" value="ECO:0007669"/>
    <property type="project" value="GOC"/>
</dbReference>
<evidence type="ECO:0000256" key="8">
    <source>
        <dbReference type="ARBA" id="ARBA00023136"/>
    </source>
</evidence>
<keyword evidence="4 10" id="KW-0812">Transmembrane</keyword>
<dbReference type="GO" id="GO:0006895">
    <property type="term" value="P:Golgi to endosome transport"/>
    <property type="evidence" value="ECO:0007669"/>
    <property type="project" value="TreeGrafter"/>
</dbReference>
<evidence type="ECO:0000256" key="6">
    <source>
        <dbReference type="ARBA" id="ARBA00022989"/>
    </source>
</evidence>
<evidence type="ECO:0000256" key="2">
    <source>
        <dbReference type="ARBA" id="ARBA00008160"/>
    </source>
</evidence>
<dbReference type="eggNOG" id="KOG4697">
    <property type="taxonomic scope" value="Eukaryota"/>
</dbReference>
<gene>
    <name evidence="11" type="ORF">UCREL1_9123</name>
</gene>
<evidence type="ECO:0000313" key="12">
    <source>
        <dbReference type="Proteomes" id="UP000012174"/>
    </source>
</evidence>
<evidence type="ECO:0000256" key="5">
    <source>
        <dbReference type="ARBA" id="ARBA00022927"/>
    </source>
</evidence>
<dbReference type="PANTHER" id="PTHR12952:SF0">
    <property type="entry name" value="PROTEIN SYS1 HOMOLOG"/>
    <property type="match status" value="1"/>
</dbReference>
<keyword evidence="8 10" id="KW-0472">Membrane</keyword>
<evidence type="ECO:0000256" key="10">
    <source>
        <dbReference type="SAM" id="Phobius"/>
    </source>
</evidence>
<dbReference type="GO" id="GO:0043001">
    <property type="term" value="P:Golgi to plasma membrane protein transport"/>
    <property type="evidence" value="ECO:0007669"/>
    <property type="project" value="TreeGrafter"/>
</dbReference>
<proteinExistence type="inferred from homology"/>
<dbReference type="InterPro" id="IPR019185">
    <property type="entry name" value="Integral_membrane_SYS1-rel"/>
</dbReference>
<keyword evidence="7" id="KW-0333">Golgi apparatus</keyword>
<keyword evidence="12" id="KW-1185">Reference proteome</keyword>
<feature type="region of interest" description="Disordered" evidence="9">
    <location>
        <begin position="158"/>
        <end position="219"/>
    </location>
</feature>
<evidence type="ECO:0000256" key="4">
    <source>
        <dbReference type="ARBA" id="ARBA00022692"/>
    </source>
</evidence>
<feature type="transmembrane region" description="Helical" evidence="10">
    <location>
        <begin position="97"/>
        <end position="118"/>
    </location>
</feature>
<keyword evidence="6 10" id="KW-1133">Transmembrane helix</keyword>
<dbReference type="HOGENOM" id="CLU_081382_0_0_1"/>
<dbReference type="STRING" id="1287681.M7SI06"/>
<comment type="similarity">
    <text evidence="2">Belongs to the SYS1 family.</text>
</comment>
<keyword evidence="3" id="KW-0813">Transport</keyword>
<feature type="transmembrane region" description="Helical" evidence="10">
    <location>
        <begin position="21"/>
        <end position="49"/>
    </location>
</feature>
<organism evidence="11 12">
    <name type="scientific">Eutypa lata (strain UCR-EL1)</name>
    <name type="common">Grapevine dieback disease fungus</name>
    <name type="synonym">Eutypa armeniacae</name>
    <dbReference type="NCBI Taxonomy" id="1287681"/>
    <lineage>
        <taxon>Eukaryota</taxon>
        <taxon>Fungi</taxon>
        <taxon>Dikarya</taxon>
        <taxon>Ascomycota</taxon>
        <taxon>Pezizomycotina</taxon>
        <taxon>Sordariomycetes</taxon>
        <taxon>Xylariomycetidae</taxon>
        <taxon>Xylariales</taxon>
        <taxon>Diatrypaceae</taxon>
        <taxon>Eutypa</taxon>
    </lineage>
</organism>
<dbReference type="Pfam" id="PF09801">
    <property type="entry name" value="SYS1"/>
    <property type="match status" value="1"/>
</dbReference>
<name>M7SI06_EUTLA</name>
<dbReference type="KEGG" id="ela:UCREL1_9123"/>
<sequence length="219" mass="23360">MARRRRPPRSGAITELPPLRILAQIAALQGIYYAAALVLMLFTTLVAGSRFNLDLVFGWGSLRGDTTQGWLMGFVWLCCAGVTIVALVALISRSKLVLDFALTLHFIHLLIVTLYTGFLPRNAMWWATMVSSSALTIVGGTYACRWRELRPINFGGSGGGASGTADPSSLENGTAGGSGGDEDDDVGGFSRGRGRGRGRDGAGDYEMVGLKGDRDKRGD</sequence>
<dbReference type="AlphaFoldDB" id="M7SI06"/>
<dbReference type="GO" id="GO:0005802">
    <property type="term" value="C:trans-Golgi network"/>
    <property type="evidence" value="ECO:0007669"/>
    <property type="project" value="TreeGrafter"/>
</dbReference>
<dbReference type="EMBL" id="KB707138">
    <property type="protein sequence ID" value="EMR63918.1"/>
    <property type="molecule type" value="Genomic_DNA"/>
</dbReference>
<reference evidence="12" key="1">
    <citation type="journal article" date="2013" name="Genome Announc.">
        <title>Draft genome sequence of the grapevine dieback fungus Eutypa lata UCR-EL1.</title>
        <authorList>
            <person name="Blanco-Ulate B."/>
            <person name="Rolshausen P.E."/>
            <person name="Cantu D."/>
        </authorList>
    </citation>
    <scope>NUCLEOTIDE SEQUENCE [LARGE SCALE GENOMIC DNA]</scope>
    <source>
        <strain evidence="12">UCR-EL1</strain>
    </source>
</reference>
<evidence type="ECO:0000256" key="1">
    <source>
        <dbReference type="ARBA" id="ARBA00004653"/>
    </source>
</evidence>
<evidence type="ECO:0000256" key="7">
    <source>
        <dbReference type="ARBA" id="ARBA00023034"/>
    </source>
</evidence>
<accession>M7SI06</accession>
<feature type="transmembrane region" description="Helical" evidence="10">
    <location>
        <begin position="69"/>
        <end position="90"/>
    </location>
</feature>
<keyword evidence="5" id="KW-0653">Protein transport</keyword>
<comment type="subcellular location">
    <subcellularLocation>
        <location evidence="1">Golgi apparatus membrane</location>
        <topology evidence="1">Multi-pass membrane protein</topology>
    </subcellularLocation>
</comment>
<evidence type="ECO:0000256" key="9">
    <source>
        <dbReference type="SAM" id="MobiDB-lite"/>
    </source>
</evidence>
<evidence type="ECO:0000313" key="11">
    <source>
        <dbReference type="EMBL" id="EMR63918.1"/>
    </source>
</evidence>
<protein>
    <submittedName>
        <fullName evidence="11">Putative integral membrane protein</fullName>
    </submittedName>
</protein>